<feature type="transmembrane region" description="Helical" evidence="6">
    <location>
        <begin position="89"/>
        <end position="112"/>
    </location>
</feature>
<keyword evidence="4 6" id="KW-0472">Membrane</keyword>
<keyword evidence="2 6" id="KW-0812">Transmembrane</keyword>
<feature type="transmembrane region" description="Helical" evidence="6">
    <location>
        <begin position="46"/>
        <end position="68"/>
    </location>
</feature>
<evidence type="ECO:0000259" key="7">
    <source>
        <dbReference type="Pfam" id="PF20684"/>
    </source>
</evidence>
<accession>A0A1Y6M2A2</accession>
<comment type="subcellular location">
    <subcellularLocation>
        <location evidence="1">Membrane</location>
        <topology evidence="1">Multi-pass membrane protein</topology>
    </subcellularLocation>
</comment>
<feature type="domain" description="Rhodopsin" evidence="7">
    <location>
        <begin position="189"/>
        <end position="255"/>
    </location>
</feature>
<comment type="similarity">
    <text evidence="5">Belongs to the SAT4 family.</text>
</comment>
<dbReference type="Proteomes" id="UP000215453">
    <property type="component" value="Chromosome 11"/>
</dbReference>
<dbReference type="GO" id="GO:0016020">
    <property type="term" value="C:membrane"/>
    <property type="evidence" value="ECO:0007669"/>
    <property type="project" value="UniProtKB-SubCell"/>
</dbReference>
<feature type="transmembrane region" description="Helical" evidence="6">
    <location>
        <begin position="132"/>
        <end position="151"/>
    </location>
</feature>
<name>A0A1Y6M2A2_ZYMTR</name>
<evidence type="ECO:0000256" key="6">
    <source>
        <dbReference type="SAM" id="Phobius"/>
    </source>
</evidence>
<organism evidence="8 9">
    <name type="scientific">Zymoseptoria tritici ST99CH_1A5</name>
    <dbReference type="NCBI Taxonomy" id="1276529"/>
    <lineage>
        <taxon>Eukaryota</taxon>
        <taxon>Fungi</taxon>
        <taxon>Dikarya</taxon>
        <taxon>Ascomycota</taxon>
        <taxon>Pezizomycotina</taxon>
        <taxon>Dothideomycetes</taxon>
        <taxon>Dothideomycetidae</taxon>
        <taxon>Mycosphaerellales</taxon>
        <taxon>Mycosphaerellaceae</taxon>
        <taxon>Zymoseptoria</taxon>
    </lineage>
</organism>
<reference evidence="8 9" key="1">
    <citation type="submission" date="2016-10" db="EMBL/GenBank/DDBJ databases">
        <authorList>
            <person name="Varghese N."/>
        </authorList>
    </citation>
    <scope>NUCLEOTIDE SEQUENCE [LARGE SCALE GENOMIC DNA]</scope>
</reference>
<keyword evidence="3 6" id="KW-1133">Transmembrane helix</keyword>
<dbReference type="InterPro" id="IPR052337">
    <property type="entry name" value="SAT4-like"/>
</dbReference>
<dbReference type="EMBL" id="LT882686">
    <property type="protein sequence ID" value="SMY29111.1"/>
    <property type="molecule type" value="Genomic_DNA"/>
</dbReference>
<evidence type="ECO:0000313" key="9">
    <source>
        <dbReference type="Proteomes" id="UP000215453"/>
    </source>
</evidence>
<dbReference type="PANTHER" id="PTHR33048">
    <property type="entry name" value="PTH11-LIKE INTEGRAL MEMBRANE PROTEIN (AFU_ORTHOLOGUE AFUA_5G11245)"/>
    <property type="match status" value="1"/>
</dbReference>
<sequence length="325" mass="36561">MRRTGRGGAAKSTFSALFTVTTFFLVARLASRWRWLGGAGFWWDDGVAVMCYFPILAMFIVGQFSIRYGFGRDLWMVSIPDFKMWSKMFFVLQPLYVFNAYFAKFSLLLLYLRIWPAADSRNHKFRLLCKAIGVFTFLAGISTLLAVIFACHPITVAMRKPNRAGGACIDRIGLNYTVGGINIILDILKLGVICCFLVGFAVTGCSIYRLTHLHQLTTIRNATWDFIQLAQWSIIEVTCQMISICMPAMAGCLRRTFTFVRAKSSLASSRDRINSFEMITEKTSKGSDYSEGESRDVVSPAPMMYSADEQGRIVKSTLRPYLSAV</sequence>
<feature type="transmembrane region" description="Helical" evidence="6">
    <location>
        <begin position="230"/>
        <end position="253"/>
    </location>
</feature>
<protein>
    <recommendedName>
        <fullName evidence="7">Rhodopsin domain-containing protein</fullName>
    </recommendedName>
</protein>
<dbReference type="PANTHER" id="PTHR33048:SF47">
    <property type="entry name" value="INTEGRAL MEMBRANE PROTEIN-RELATED"/>
    <property type="match status" value="1"/>
</dbReference>
<proteinExistence type="inferred from homology"/>
<dbReference type="Pfam" id="PF20684">
    <property type="entry name" value="Fung_rhodopsin"/>
    <property type="match status" value="2"/>
</dbReference>
<evidence type="ECO:0000256" key="1">
    <source>
        <dbReference type="ARBA" id="ARBA00004141"/>
    </source>
</evidence>
<evidence type="ECO:0000313" key="8">
    <source>
        <dbReference type="EMBL" id="SMY29111.1"/>
    </source>
</evidence>
<evidence type="ECO:0000256" key="2">
    <source>
        <dbReference type="ARBA" id="ARBA00022692"/>
    </source>
</evidence>
<dbReference type="InterPro" id="IPR049326">
    <property type="entry name" value="Rhodopsin_dom_fungi"/>
</dbReference>
<gene>
    <name evidence="8" type="ORF">ZT1A5_G10558</name>
</gene>
<evidence type="ECO:0000256" key="3">
    <source>
        <dbReference type="ARBA" id="ARBA00022989"/>
    </source>
</evidence>
<feature type="transmembrane region" description="Helical" evidence="6">
    <location>
        <begin position="190"/>
        <end position="210"/>
    </location>
</feature>
<dbReference type="AlphaFoldDB" id="A0A1Y6M2A2"/>
<evidence type="ECO:0000256" key="4">
    <source>
        <dbReference type="ARBA" id="ARBA00023136"/>
    </source>
</evidence>
<evidence type="ECO:0000256" key="5">
    <source>
        <dbReference type="ARBA" id="ARBA00038359"/>
    </source>
</evidence>
<feature type="domain" description="Rhodopsin" evidence="7">
    <location>
        <begin position="28"/>
        <end position="188"/>
    </location>
</feature>